<gene>
    <name evidence="5" type="ordered locus">Tbis_2794</name>
</gene>
<protein>
    <submittedName>
        <fullName evidence="5">Phospholipid/glycerol acyltransferase</fullName>
    </submittedName>
</protein>
<dbReference type="CDD" id="cd07989">
    <property type="entry name" value="LPLAT_AGPAT-like"/>
    <property type="match status" value="1"/>
</dbReference>
<dbReference type="HOGENOM" id="CLU_027938_4_1_11"/>
<dbReference type="Pfam" id="PF01553">
    <property type="entry name" value="Acyltransferase"/>
    <property type="match status" value="1"/>
</dbReference>
<proteinExistence type="predicted"/>
<evidence type="ECO:0000313" key="6">
    <source>
        <dbReference type="Proteomes" id="UP000006640"/>
    </source>
</evidence>
<dbReference type="STRING" id="469371.Tbis_2794"/>
<dbReference type="AlphaFoldDB" id="D6Y677"/>
<dbReference type="GO" id="GO:0003841">
    <property type="term" value="F:1-acylglycerol-3-phosphate O-acyltransferase activity"/>
    <property type="evidence" value="ECO:0007669"/>
    <property type="project" value="TreeGrafter"/>
</dbReference>
<dbReference type="EMBL" id="CP001874">
    <property type="protein sequence ID" value="ADG89493.1"/>
    <property type="molecule type" value="Genomic_DNA"/>
</dbReference>
<dbReference type="eggNOG" id="COG0204">
    <property type="taxonomic scope" value="Bacteria"/>
</dbReference>
<keyword evidence="6" id="KW-1185">Reference proteome</keyword>
<evidence type="ECO:0000313" key="5">
    <source>
        <dbReference type="EMBL" id="ADG89493.1"/>
    </source>
</evidence>
<evidence type="ECO:0000256" key="1">
    <source>
        <dbReference type="ARBA" id="ARBA00022679"/>
    </source>
</evidence>
<feature type="region of interest" description="Disordered" evidence="3">
    <location>
        <begin position="1"/>
        <end position="45"/>
    </location>
</feature>
<name>D6Y677_THEBD</name>
<dbReference type="InterPro" id="IPR002123">
    <property type="entry name" value="Plipid/glycerol_acylTrfase"/>
</dbReference>
<evidence type="ECO:0000256" key="2">
    <source>
        <dbReference type="ARBA" id="ARBA00023315"/>
    </source>
</evidence>
<feature type="domain" description="Phospholipid/glycerol acyltransferase" evidence="4">
    <location>
        <begin position="83"/>
        <end position="201"/>
    </location>
</feature>
<keyword evidence="2 5" id="KW-0012">Acyltransferase</keyword>
<reference evidence="5 6" key="1">
    <citation type="submission" date="2010-01" db="EMBL/GenBank/DDBJ databases">
        <title>The complete genome of Thermobispora bispora DSM 43833.</title>
        <authorList>
            <consortium name="US DOE Joint Genome Institute (JGI-PGF)"/>
            <person name="Lucas S."/>
            <person name="Copeland A."/>
            <person name="Lapidus A."/>
            <person name="Glavina del Rio T."/>
            <person name="Dalin E."/>
            <person name="Tice H."/>
            <person name="Bruce D."/>
            <person name="Goodwin L."/>
            <person name="Pitluck S."/>
            <person name="Kyrpides N."/>
            <person name="Mavromatis K."/>
            <person name="Ivanova N."/>
            <person name="Mikhailova N."/>
            <person name="Chertkov O."/>
            <person name="Brettin T."/>
            <person name="Detter J.C."/>
            <person name="Han C."/>
            <person name="Larimer F."/>
            <person name="Land M."/>
            <person name="Hauser L."/>
            <person name="Markowitz V."/>
            <person name="Cheng J.-F."/>
            <person name="Hugenholtz P."/>
            <person name="Woyke T."/>
            <person name="Wu D."/>
            <person name="Jando M."/>
            <person name="Schneider S."/>
            <person name="Klenk H.-P."/>
            <person name="Eisen J.A."/>
        </authorList>
    </citation>
    <scope>NUCLEOTIDE SEQUENCE [LARGE SCALE GENOMIC DNA]</scope>
    <source>
        <strain evidence="6">ATCC 19993 / DSM 43833 / CBS 139.67 / JCM 10125 / KCTC 9307 / NBRC 14880 / R51</strain>
    </source>
</reference>
<evidence type="ECO:0000259" key="4">
    <source>
        <dbReference type="SMART" id="SM00563"/>
    </source>
</evidence>
<dbReference type="RefSeq" id="WP_013133026.1">
    <property type="nucleotide sequence ID" value="NC_014165.1"/>
</dbReference>
<dbReference type="KEGG" id="tbi:Tbis_2794"/>
<dbReference type="SUPFAM" id="SSF69593">
    <property type="entry name" value="Glycerol-3-phosphate (1)-acyltransferase"/>
    <property type="match status" value="1"/>
</dbReference>
<dbReference type="Proteomes" id="UP000006640">
    <property type="component" value="Chromosome"/>
</dbReference>
<keyword evidence="1 5" id="KW-0808">Transferase</keyword>
<dbReference type="GO" id="GO:0006654">
    <property type="term" value="P:phosphatidic acid biosynthetic process"/>
    <property type="evidence" value="ECO:0007669"/>
    <property type="project" value="TreeGrafter"/>
</dbReference>
<dbReference type="PANTHER" id="PTHR10434">
    <property type="entry name" value="1-ACYL-SN-GLYCEROL-3-PHOSPHATE ACYLTRANSFERASE"/>
    <property type="match status" value="1"/>
</dbReference>
<feature type="region of interest" description="Disordered" evidence="3">
    <location>
        <begin position="264"/>
        <end position="284"/>
    </location>
</feature>
<dbReference type="GO" id="GO:0005886">
    <property type="term" value="C:plasma membrane"/>
    <property type="evidence" value="ECO:0007669"/>
    <property type="project" value="TreeGrafter"/>
</dbReference>
<organism evidence="5 6">
    <name type="scientific">Thermobispora bispora (strain ATCC 19993 / DSM 43833 / CBS 139.67 / JCM 10125 / KCTC 9307 / NBRC 14880 / R51)</name>
    <dbReference type="NCBI Taxonomy" id="469371"/>
    <lineage>
        <taxon>Bacteria</taxon>
        <taxon>Bacillati</taxon>
        <taxon>Actinomycetota</taxon>
        <taxon>Actinomycetes</taxon>
        <taxon>Streptosporangiales</taxon>
        <taxon>Streptosporangiaceae</taxon>
        <taxon>Thermobispora</taxon>
    </lineage>
</organism>
<feature type="compositionally biased region" description="Basic and acidic residues" evidence="3">
    <location>
        <begin position="1"/>
        <end position="11"/>
    </location>
</feature>
<evidence type="ECO:0000256" key="3">
    <source>
        <dbReference type="SAM" id="MobiDB-lite"/>
    </source>
</evidence>
<dbReference type="SMART" id="SM00563">
    <property type="entry name" value="PlsC"/>
    <property type="match status" value="1"/>
</dbReference>
<sequence length="284" mass="31131">MSQPSEREHDVQGQAPNAAQQSERTDTAPGPAGQADRRRSGRRRPGRPPLFWEILAALIIRPLSRLLLRHDWATGQLPREGGVILVANHLSWTDPVLLGHFVYNNGRWPVILAKASLFKVPVLGRIIDRLQAIPVHRGTTDATLSLKIAEERLNEGACVIIYPEGTITRDPDLWPMVGKTGAARLALATGAPVIPVAHWGAQELLPYGEKKPRLFPRKTFQVRVGPPVDLSAYAGRPMTASLLREATADIMAAITGLLAEIRQEKPPAEPYDPKNAGGDRRAVR</sequence>
<accession>D6Y677</accession>
<dbReference type="PANTHER" id="PTHR10434:SF55">
    <property type="entry name" value="POSSIBLE ACYLTRANSFERASE"/>
    <property type="match status" value="1"/>
</dbReference>